<protein>
    <submittedName>
        <fullName evidence="1">Uncharacterized protein</fullName>
    </submittedName>
</protein>
<dbReference type="Proteomes" id="UP000498740">
    <property type="component" value="Unassembled WGS sequence"/>
</dbReference>
<reference evidence="1 2" key="1">
    <citation type="submission" date="2020-05" db="EMBL/GenBank/DDBJ databases">
        <title>Whole genome shotgun sequence of Streptomyces microflavus NBRC 13062.</title>
        <authorList>
            <person name="Komaki H."/>
            <person name="Tamura T."/>
        </authorList>
    </citation>
    <scope>NUCLEOTIDE SEQUENCE [LARGE SCALE GENOMIC DNA]</scope>
    <source>
        <strain evidence="1 2">NBRC 13062</strain>
    </source>
</reference>
<gene>
    <name evidence="1" type="ORF">Smic_24190</name>
</gene>
<proteinExistence type="predicted"/>
<name>A0A7J0CMZ1_STRMI</name>
<sequence length="161" mass="16568">MEVVDPVEVPLLHLLRVDLDLAVADRVTGGLGERGDLDPPLEGEARLDGGLAARAVADGVDVRPLLGDDPALGAQGGDDGGACLEAVQALEGAGDGDDRALVQDGDERQVVTVADLEVVRVVRGVTLTAPVPNSGSTWWSATTGIVRSVSGSLICLPIRCW</sequence>
<accession>A0A7J0CMZ1</accession>
<dbReference type="EMBL" id="BLWD01000001">
    <property type="protein sequence ID" value="GFN03863.1"/>
    <property type="molecule type" value="Genomic_DNA"/>
</dbReference>
<evidence type="ECO:0000313" key="1">
    <source>
        <dbReference type="EMBL" id="GFN03863.1"/>
    </source>
</evidence>
<evidence type="ECO:0000313" key="2">
    <source>
        <dbReference type="Proteomes" id="UP000498740"/>
    </source>
</evidence>
<dbReference type="AlphaFoldDB" id="A0A7J0CMZ1"/>
<comment type="caution">
    <text evidence="1">The sequence shown here is derived from an EMBL/GenBank/DDBJ whole genome shotgun (WGS) entry which is preliminary data.</text>
</comment>
<organism evidence="1 2">
    <name type="scientific">Streptomyces microflavus</name>
    <name type="common">Streptomyces lipmanii</name>
    <dbReference type="NCBI Taxonomy" id="1919"/>
    <lineage>
        <taxon>Bacteria</taxon>
        <taxon>Bacillati</taxon>
        <taxon>Actinomycetota</taxon>
        <taxon>Actinomycetes</taxon>
        <taxon>Kitasatosporales</taxon>
        <taxon>Streptomycetaceae</taxon>
        <taxon>Streptomyces</taxon>
    </lineage>
</organism>